<organism evidence="3 4">
    <name type="scientific">candidate division WOR-1 bacterium RIFOXYB2_FULL_48_7</name>
    <dbReference type="NCBI Taxonomy" id="1802583"/>
    <lineage>
        <taxon>Bacteria</taxon>
        <taxon>Bacillati</taxon>
        <taxon>Saganbacteria</taxon>
    </lineage>
</organism>
<dbReference type="InterPro" id="IPR058486">
    <property type="entry name" value="DUF8173"/>
</dbReference>
<dbReference type="Proteomes" id="UP000178951">
    <property type="component" value="Unassembled WGS sequence"/>
</dbReference>
<keyword evidence="1" id="KW-0812">Transmembrane</keyword>
<dbReference type="EMBL" id="MEUF01000052">
    <property type="protein sequence ID" value="OGC33958.1"/>
    <property type="molecule type" value="Genomic_DNA"/>
</dbReference>
<sequence length="284" mass="29456">MVVIKKLFSLLLILTLIISASVASFAVMKGLSSELQSVVKMGENITIPKDGHYKSAVAIGGSVVVQGHVVESVVAVGGSVYLNDTAVVNGDVVAVGGKIIKSAGATATGDTVEVAMPAMTPMMAFFTSGGMLQGVIIFKLLSLIGFLALAIIMVAMFTPQLGKISSSVEKELAKNFLLGLLLAVLIVPIALLLMISVIGIVLIPVWIVLVAAAGFIGYFAGAHLLGKQALHAFKVFNKSMMVETLLGVIILALVGLTPIAGFLVKLIVICCGLGAVYQTRFGTK</sequence>
<feature type="transmembrane region" description="Helical" evidence="1">
    <location>
        <begin position="245"/>
        <end position="277"/>
    </location>
</feature>
<protein>
    <recommendedName>
        <fullName evidence="2">DUF8173 domain-containing protein</fullName>
    </recommendedName>
</protein>
<feature type="transmembrane region" description="Helical" evidence="1">
    <location>
        <begin position="131"/>
        <end position="155"/>
    </location>
</feature>
<evidence type="ECO:0000259" key="2">
    <source>
        <dbReference type="Pfam" id="PF26514"/>
    </source>
</evidence>
<evidence type="ECO:0000313" key="4">
    <source>
        <dbReference type="Proteomes" id="UP000178951"/>
    </source>
</evidence>
<keyword evidence="1" id="KW-1133">Transmembrane helix</keyword>
<feature type="domain" description="DUF8173" evidence="2">
    <location>
        <begin position="115"/>
        <end position="278"/>
    </location>
</feature>
<evidence type="ECO:0000313" key="3">
    <source>
        <dbReference type="EMBL" id="OGC33958.1"/>
    </source>
</evidence>
<dbReference type="Pfam" id="PF26514">
    <property type="entry name" value="DUF8173"/>
    <property type="match status" value="1"/>
</dbReference>
<feature type="transmembrane region" description="Helical" evidence="1">
    <location>
        <begin position="206"/>
        <end position="225"/>
    </location>
</feature>
<name>A0A1F4TML3_UNCSA</name>
<dbReference type="AlphaFoldDB" id="A0A1F4TML3"/>
<evidence type="ECO:0000256" key="1">
    <source>
        <dbReference type="SAM" id="Phobius"/>
    </source>
</evidence>
<dbReference type="STRING" id="1802583.A2311_00440"/>
<proteinExistence type="predicted"/>
<comment type="caution">
    <text evidence="3">The sequence shown here is derived from an EMBL/GenBank/DDBJ whole genome shotgun (WGS) entry which is preliminary data.</text>
</comment>
<keyword evidence="1" id="KW-0472">Membrane</keyword>
<accession>A0A1F4TML3</accession>
<feature type="transmembrane region" description="Helical" evidence="1">
    <location>
        <begin position="176"/>
        <end position="200"/>
    </location>
</feature>
<gene>
    <name evidence="3" type="ORF">A2311_00440</name>
</gene>
<reference evidence="3 4" key="1">
    <citation type="journal article" date="2016" name="Nat. Commun.">
        <title>Thousands of microbial genomes shed light on interconnected biogeochemical processes in an aquifer system.</title>
        <authorList>
            <person name="Anantharaman K."/>
            <person name="Brown C.T."/>
            <person name="Hug L.A."/>
            <person name="Sharon I."/>
            <person name="Castelle C.J."/>
            <person name="Probst A.J."/>
            <person name="Thomas B.C."/>
            <person name="Singh A."/>
            <person name="Wilkins M.J."/>
            <person name="Karaoz U."/>
            <person name="Brodie E.L."/>
            <person name="Williams K.H."/>
            <person name="Hubbard S.S."/>
            <person name="Banfield J.F."/>
        </authorList>
    </citation>
    <scope>NUCLEOTIDE SEQUENCE [LARGE SCALE GENOMIC DNA]</scope>
</reference>